<name>A0A1M6QT38_9FIRM</name>
<dbReference type="InterPro" id="IPR010724">
    <property type="entry name" value="RepA_N"/>
</dbReference>
<dbReference type="Pfam" id="PF06970">
    <property type="entry name" value="RepA_N"/>
    <property type="match status" value="1"/>
</dbReference>
<proteinExistence type="predicted"/>
<feature type="region of interest" description="Disordered" evidence="1">
    <location>
        <begin position="139"/>
        <end position="164"/>
    </location>
</feature>
<dbReference type="STRING" id="1121950.SAMN02745243_02513"/>
<accession>A0A1M6QT38</accession>
<evidence type="ECO:0000313" key="5">
    <source>
        <dbReference type="Proteomes" id="UP000184301"/>
    </source>
</evidence>
<dbReference type="Pfam" id="PF19481">
    <property type="entry name" value="DUF6017"/>
    <property type="match status" value="1"/>
</dbReference>
<dbReference type="AlphaFoldDB" id="A0A1M6QT38"/>
<feature type="domain" description="Replication initiator A N-terminal" evidence="2">
    <location>
        <begin position="22"/>
        <end position="96"/>
    </location>
</feature>
<evidence type="ECO:0000259" key="2">
    <source>
        <dbReference type="Pfam" id="PF06970"/>
    </source>
</evidence>
<feature type="domain" description="DUF6017" evidence="3">
    <location>
        <begin position="188"/>
        <end position="303"/>
    </location>
</feature>
<evidence type="ECO:0000313" key="4">
    <source>
        <dbReference type="EMBL" id="SHK23280.1"/>
    </source>
</evidence>
<gene>
    <name evidence="4" type="ORF">SAMN02745243_02513</name>
</gene>
<reference evidence="4 5" key="1">
    <citation type="submission" date="2016-11" db="EMBL/GenBank/DDBJ databases">
        <authorList>
            <person name="Jaros S."/>
            <person name="Januszkiewicz K."/>
            <person name="Wedrychowicz H."/>
        </authorList>
    </citation>
    <scope>NUCLEOTIDE SEQUENCE [LARGE SCALE GENOMIC DNA]</scope>
    <source>
        <strain evidence="4 5">DSM 15480</strain>
    </source>
</reference>
<evidence type="ECO:0000259" key="3">
    <source>
        <dbReference type="Pfam" id="PF19481"/>
    </source>
</evidence>
<protein>
    <submittedName>
        <fullName evidence="4">Replication initiator protein A (RepA) N-terminus</fullName>
    </submittedName>
</protein>
<dbReference type="EMBL" id="FQZY01000037">
    <property type="protein sequence ID" value="SHK23280.1"/>
    <property type="molecule type" value="Genomic_DNA"/>
</dbReference>
<dbReference type="InterPro" id="IPR046059">
    <property type="entry name" value="DUF6017"/>
</dbReference>
<keyword evidence="5" id="KW-1185">Reference proteome</keyword>
<organism evidence="4 5">
    <name type="scientific">Hespellia stercorisuis DSM 15480</name>
    <dbReference type="NCBI Taxonomy" id="1121950"/>
    <lineage>
        <taxon>Bacteria</taxon>
        <taxon>Bacillati</taxon>
        <taxon>Bacillota</taxon>
        <taxon>Clostridia</taxon>
        <taxon>Lachnospirales</taxon>
        <taxon>Lachnospiraceae</taxon>
        <taxon>Hespellia</taxon>
    </lineage>
</organism>
<dbReference type="Proteomes" id="UP000184301">
    <property type="component" value="Unassembled WGS sequence"/>
</dbReference>
<evidence type="ECO:0000256" key="1">
    <source>
        <dbReference type="SAM" id="MobiDB-lite"/>
    </source>
</evidence>
<dbReference type="RefSeq" id="WP_242945418.1">
    <property type="nucleotide sequence ID" value="NZ_FQZY01000037.1"/>
</dbReference>
<sequence length="307" mass="35482">MMDQEKPLVFPFHYGQEAEQYSFYKVPKILFTSPMFEKLSTEAKLLYGLLLDRMQLSIQNGWIDDEGRVYIYFTIESIMRALNCGNKKASALLAELDEKRGIGLITRVRQGLGKPDKILVHKCALAEMSGIHFKRCQNDTSKEGKQTAPEMSKPPPNKTDSNKTEINETEFYPIHSENVLETGYDAKAYEQYRKYFWEQLAMDALLVDYPYDQEALNEILDILVETVCSNRQTIRIAGDDKPVKVVKERLMKLNVEHIRYVMSCMKETTVKVRNIRQYLLAALYNAPATISHYYSALVQHNMYGQSE</sequence>